<accession>A0AAW7X8G3</accession>
<dbReference type="Gene3D" id="3.30.1460.30">
    <property type="entry name" value="YgaC/TfoX-N like chaperone"/>
    <property type="match status" value="1"/>
</dbReference>
<reference evidence="2" key="1">
    <citation type="submission" date="2023-07" db="EMBL/GenBank/DDBJ databases">
        <title>Genome content predicts the carbon catabolic preferences of heterotrophic bacteria.</title>
        <authorList>
            <person name="Gralka M."/>
        </authorList>
    </citation>
    <scope>NUCLEOTIDE SEQUENCE</scope>
    <source>
        <strain evidence="2">I3M17_2</strain>
    </source>
</reference>
<organism evidence="2 3">
    <name type="scientific">Saccharophagus degradans</name>
    <dbReference type="NCBI Taxonomy" id="86304"/>
    <lineage>
        <taxon>Bacteria</taxon>
        <taxon>Pseudomonadati</taxon>
        <taxon>Pseudomonadota</taxon>
        <taxon>Gammaproteobacteria</taxon>
        <taxon>Cellvibrionales</taxon>
        <taxon>Cellvibrionaceae</taxon>
        <taxon>Saccharophagus</taxon>
    </lineage>
</organism>
<evidence type="ECO:0000313" key="2">
    <source>
        <dbReference type="EMBL" id="MDO6424011.1"/>
    </source>
</evidence>
<dbReference type="AlphaFoldDB" id="A0AAW7X8G3"/>
<feature type="domain" description="TfoX N-terminal" evidence="1">
    <location>
        <begin position="15"/>
        <end position="99"/>
    </location>
</feature>
<dbReference type="SUPFAM" id="SSF159894">
    <property type="entry name" value="YgaC/TfoX-N like"/>
    <property type="match status" value="1"/>
</dbReference>
<dbReference type="Proteomes" id="UP001169760">
    <property type="component" value="Unassembled WGS sequence"/>
</dbReference>
<gene>
    <name evidence="2" type="ORF">Q4521_16120</name>
</gene>
<dbReference type="RefSeq" id="WP_011467504.1">
    <property type="nucleotide sequence ID" value="NZ_CP123764.1"/>
</dbReference>
<dbReference type="GeneID" id="98612706"/>
<proteinExistence type="predicted"/>
<comment type="caution">
    <text evidence="2">The sequence shown here is derived from an EMBL/GenBank/DDBJ whole genome shotgun (WGS) entry which is preliminary data.</text>
</comment>
<protein>
    <submittedName>
        <fullName evidence="2">TfoX/Sxy family protein</fullName>
    </submittedName>
</protein>
<dbReference type="EMBL" id="JAUOPB010000012">
    <property type="protein sequence ID" value="MDO6424011.1"/>
    <property type="molecule type" value="Genomic_DNA"/>
</dbReference>
<name>A0AAW7X8G3_9GAMM</name>
<sequence length="110" mass="12142">MAFDTALVNRLRTHFDGRDDIIEKRMFGGMAFMLGGHMCVGVLNDALVARIGPDQHKESLASMYASPFDYTGKPLNGFVYVAPEGISTDNDLADWVSKCEGFVFTLPPKH</sequence>
<dbReference type="Pfam" id="PF04993">
    <property type="entry name" value="TfoX_N"/>
    <property type="match status" value="1"/>
</dbReference>
<dbReference type="InterPro" id="IPR007076">
    <property type="entry name" value="TfoX_N"/>
</dbReference>
<evidence type="ECO:0000259" key="1">
    <source>
        <dbReference type="Pfam" id="PF04993"/>
    </source>
</evidence>
<evidence type="ECO:0000313" key="3">
    <source>
        <dbReference type="Proteomes" id="UP001169760"/>
    </source>
</evidence>